<dbReference type="InterPro" id="IPR013517">
    <property type="entry name" value="FG-GAP"/>
</dbReference>
<dbReference type="Proteomes" id="UP001499910">
    <property type="component" value="Unassembled WGS sequence"/>
</dbReference>
<feature type="chain" id="PRO_5047127797" description="VCBS repeat-containing protein" evidence="2">
    <location>
        <begin position="34"/>
        <end position="281"/>
    </location>
</feature>
<evidence type="ECO:0000256" key="1">
    <source>
        <dbReference type="ARBA" id="ARBA00022729"/>
    </source>
</evidence>
<keyword evidence="4" id="KW-1185">Reference proteome</keyword>
<dbReference type="EMBL" id="BAABHW010000002">
    <property type="protein sequence ID" value="GAA5071050.1"/>
    <property type="molecule type" value="Genomic_DNA"/>
</dbReference>
<dbReference type="Pfam" id="PF13517">
    <property type="entry name" value="FG-GAP_3"/>
    <property type="match status" value="1"/>
</dbReference>
<comment type="caution">
    <text evidence="3">The sequence shown here is derived from an EMBL/GenBank/DDBJ whole genome shotgun (WGS) entry which is preliminary data.</text>
</comment>
<sequence length="281" mass="28962">MAPRLPLRACRAGARGAGLALGLLLAGAGGALACDQPTWVGVAMEGSVTQASGPHGPVAAWFEDPTTRYAHAVLGDAIEAGTLAVQLDDVPDCTTARIILPEAEVFEDLAPRLADLTGDGRPEIIVVQSHATQGARLSVYGVAPNGTDLTLYAATPHIGRANRWLAPVGVADLDGDGTQDIAYVDRPHLARTLRVWRFTPDGATGGRLQGIANLPGLSNHRIGEAFITGGIRDCGAGPEIITADAGWSQVMATRLTEGALTARALAPFSPEAVANALSCTP</sequence>
<protein>
    <recommendedName>
        <fullName evidence="5">VCBS repeat-containing protein</fullName>
    </recommendedName>
</protein>
<organism evidence="3 4">
    <name type="scientific">[Roseibacterium] beibuensis</name>
    <dbReference type="NCBI Taxonomy" id="1193142"/>
    <lineage>
        <taxon>Bacteria</taxon>
        <taxon>Pseudomonadati</taxon>
        <taxon>Pseudomonadota</taxon>
        <taxon>Alphaproteobacteria</taxon>
        <taxon>Rhodobacterales</taxon>
        <taxon>Roseobacteraceae</taxon>
        <taxon>Roseicyclus</taxon>
    </lineage>
</organism>
<evidence type="ECO:0000313" key="4">
    <source>
        <dbReference type="Proteomes" id="UP001499910"/>
    </source>
</evidence>
<evidence type="ECO:0008006" key="5">
    <source>
        <dbReference type="Google" id="ProtNLM"/>
    </source>
</evidence>
<dbReference type="SUPFAM" id="SSF69318">
    <property type="entry name" value="Integrin alpha N-terminal domain"/>
    <property type="match status" value="1"/>
</dbReference>
<dbReference type="InterPro" id="IPR028994">
    <property type="entry name" value="Integrin_alpha_N"/>
</dbReference>
<name>A0ABP9L8D1_9RHOB</name>
<proteinExistence type="predicted"/>
<reference evidence="4" key="1">
    <citation type="journal article" date="2019" name="Int. J. Syst. Evol. Microbiol.">
        <title>The Global Catalogue of Microorganisms (GCM) 10K type strain sequencing project: providing services to taxonomists for standard genome sequencing and annotation.</title>
        <authorList>
            <consortium name="The Broad Institute Genomics Platform"/>
            <consortium name="The Broad Institute Genome Sequencing Center for Infectious Disease"/>
            <person name="Wu L."/>
            <person name="Ma J."/>
        </authorList>
    </citation>
    <scope>NUCLEOTIDE SEQUENCE [LARGE SCALE GENOMIC DNA]</scope>
    <source>
        <strain evidence="4">JCM 18015</strain>
    </source>
</reference>
<dbReference type="PROSITE" id="PS51257">
    <property type="entry name" value="PROKAR_LIPOPROTEIN"/>
    <property type="match status" value="1"/>
</dbReference>
<keyword evidence="1 2" id="KW-0732">Signal</keyword>
<accession>A0ABP9L8D1</accession>
<feature type="signal peptide" evidence="2">
    <location>
        <begin position="1"/>
        <end position="33"/>
    </location>
</feature>
<evidence type="ECO:0000313" key="3">
    <source>
        <dbReference type="EMBL" id="GAA5071050.1"/>
    </source>
</evidence>
<evidence type="ECO:0000256" key="2">
    <source>
        <dbReference type="SAM" id="SignalP"/>
    </source>
</evidence>
<gene>
    <name evidence="3" type="ORF">GCM10023209_14310</name>
</gene>
<dbReference type="RefSeq" id="WP_259550005.1">
    <property type="nucleotide sequence ID" value="NZ_BAABHW010000002.1"/>
</dbReference>